<dbReference type="EMBL" id="KB908968">
    <property type="protein sequence ID" value="EOB13776.1"/>
    <property type="molecule type" value="Genomic_DNA"/>
</dbReference>
<name>R0KSN4_NOSB1</name>
<evidence type="ECO:0000313" key="2">
    <source>
        <dbReference type="EMBL" id="EOB13776.1"/>
    </source>
</evidence>
<feature type="compositionally biased region" description="Basic and acidic residues" evidence="1">
    <location>
        <begin position="61"/>
        <end position="70"/>
    </location>
</feature>
<evidence type="ECO:0000256" key="1">
    <source>
        <dbReference type="SAM" id="MobiDB-lite"/>
    </source>
</evidence>
<feature type="region of interest" description="Disordered" evidence="1">
    <location>
        <begin position="61"/>
        <end position="81"/>
    </location>
</feature>
<feature type="compositionally biased region" description="Polar residues" evidence="1">
    <location>
        <begin position="71"/>
        <end position="81"/>
    </location>
</feature>
<dbReference type="Gene3D" id="6.10.250.1620">
    <property type="match status" value="1"/>
</dbReference>
<sequence>MDKLPNKDIERMITFINHEVEEKLKEMEIKGIQEYNSEKARLIKEHTDKIEDQFINRQKEIESRKFRTEGQNHQQSTEKCI</sequence>
<evidence type="ECO:0000313" key="3">
    <source>
        <dbReference type="Proteomes" id="UP000016927"/>
    </source>
</evidence>
<gene>
    <name evidence="2" type="ORF">NBO_60g0032</name>
</gene>
<dbReference type="OMA" id="ITFIKHE"/>
<accession>R0KSN4</accession>
<keyword evidence="3" id="KW-1185">Reference proteome</keyword>
<protein>
    <submittedName>
        <fullName evidence="2">Vacuolar ATP synthase subunit E</fullName>
    </submittedName>
</protein>
<dbReference type="STRING" id="578461.R0KSN4"/>
<dbReference type="AlphaFoldDB" id="R0KSN4"/>
<reference evidence="2 3" key="1">
    <citation type="journal article" date="2013" name="BMC Genomics">
        <title>Comparative genomics of parasitic silkworm microsporidia reveal an association between genome expansion and host adaptation.</title>
        <authorList>
            <person name="Pan G."/>
            <person name="Xu J."/>
            <person name="Li T."/>
            <person name="Xia Q."/>
            <person name="Liu S.L."/>
            <person name="Zhang G."/>
            <person name="Li S."/>
            <person name="Li C."/>
            <person name="Liu H."/>
            <person name="Yang L."/>
            <person name="Liu T."/>
            <person name="Zhang X."/>
            <person name="Wu Z."/>
            <person name="Fan W."/>
            <person name="Dang X."/>
            <person name="Xiang H."/>
            <person name="Tao M."/>
            <person name="Li Y."/>
            <person name="Hu J."/>
            <person name="Li Z."/>
            <person name="Lin L."/>
            <person name="Luo J."/>
            <person name="Geng L."/>
            <person name="Wang L."/>
            <person name="Long M."/>
            <person name="Wan Y."/>
            <person name="He N."/>
            <person name="Zhang Z."/>
            <person name="Lu C."/>
            <person name="Keeling P.J."/>
            <person name="Wang J."/>
            <person name="Xiang Z."/>
            <person name="Zhou Z."/>
        </authorList>
    </citation>
    <scope>NUCLEOTIDE SEQUENCE [LARGE SCALE GENOMIC DNA]</scope>
    <source>
        <strain evidence="3">CQ1 / CVCC 102059</strain>
    </source>
</reference>
<dbReference type="OrthoDB" id="10263003at2759"/>
<organism evidence="2 3">
    <name type="scientific">Nosema bombycis (strain CQ1 / CVCC 102059)</name>
    <name type="common">Microsporidian parasite</name>
    <name type="synonym">Pebrine of silkworm</name>
    <dbReference type="NCBI Taxonomy" id="578461"/>
    <lineage>
        <taxon>Eukaryota</taxon>
        <taxon>Fungi</taxon>
        <taxon>Fungi incertae sedis</taxon>
        <taxon>Microsporidia</taxon>
        <taxon>Nosematidae</taxon>
        <taxon>Nosema</taxon>
    </lineage>
</organism>
<dbReference type="VEuPathDB" id="MicrosporidiaDB:NBO_60g0032"/>
<dbReference type="HOGENOM" id="CLU_192401_0_0_1"/>
<proteinExistence type="predicted"/>
<dbReference type="Proteomes" id="UP000016927">
    <property type="component" value="Unassembled WGS sequence"/>
</dbReference>